<organism evidence="1 2">
    <name type="scientific">Cymbomonas tetramitiformis</name>
    <dbReference type="NCBI Taxonomy" id="36881"/>
    <lineage>
        <taxon>Eukaryota</taxon>
        <taxon>Viridiplantae</taxon>
        <taxon>Chlorophyta</taxon>
        <taxon>Pyramimonadophyceae</taxon>
        <taxon>Pyramimonadales</taxon>
        <taxon>Pyramimonadaceae</taxon>
        <taxon>Cymbomonas</taxon>
    </lineage>
</organism>
<dbReference type="InterPro" id="IPR027417">
    <property type="entry name" value="P-loop_NTPase"/>
</dbReference>
<dbReference type="SUPFAM" id="SSF52540">
    <property type="entry name" value="P-loop containing nucleoside triphosphate hydrolases"/>
    <property type="match status" value="1"/>
</dbReference>
<reference evidence="1 2" key="1">
    <citation type="journal article" date="2015" name="Genome Biol. Evol.">
        <title>Comparative Genomics of a Bacterivorous Green Alga Reveals Evolutionary Causalities and Consequences of Phago-Mixotrophic Mode of Nutrition.</title>
        <authorList>
            <person name="Burns J.A."/>
            <person name="Paasch A."/>
            <person name="Narechania A."/>
            <person name="Kim E."/>
        </authorList>
    </citation>
    <scope>NUCLEOTIDE SEQUENCE [LARGE SCALE GENOMIC DNA]</scope>
    <source>
        <strain evidence="1 2">PLY_AMNH</strain>
    </source>
</reference>
<dbReference type="InterPro" id="IPR001806">
    <property type="entry name" value="Small_GTPase"/>
</dbReference>
<accession>A0AAE0KZU3</accession>
<evidence type="ECO:0000313" key="2">
    <source>
        <dbReference type="Proteomes" id="UP001190700"/>
    </source>
</evidence>
<dbReference type="GO" id="GO:0005525">
    <property type="term" value="F:GTP binding"/>
    <property type="evidence" value="ECO:0007669"/>
    <property type="project" value="InterPro"/>
</dbReference>
<evidence type="ECO:0000313" key="1">
    <source>
        <dbReference type="EMBL" id="KAK3266836.1"/>
    </source>
</evidence>
<dbReference type="EMBL" id="LGRX02012798">
    <property type="protein sequence ID" value="KAK3266836.1"/>
    <property type="molecule type" value="Genomic_DNA"/>
</dbReference>
<dbReference type="Gene3D" id="3.40.50.300">
    <property type="entry name" value="P-loop containing nucleotide triphosphate hydrolases"/>
    <property type="match status" value="1"/>
</dbReference>
<sequence>VVDRETAELLAYKLNAEYFEVSAKTAENVNALFERMALVLFERAVSRAAGIIANSDGSAHRGVGGSAVVFKPGSRSDVMGNTGVGSSCTQCT</sequence>
<dbReference type="AlphaFoldDB" id="A0AAE0KZU3"/>
<keyword evidence="2" id="KW-1185">Reference proteome</keyword>
<comment type="caution">
    <text evidence="1">The sequence shown here is derived from an EMBL/GenBank/DDBJ whole genome shotgun (WGS) entry which is preliminary data.</text>
</comment>
<gene>
    <name evidence="1" type="ORF">CYMTET_24570</name>
</gene>
<dbReference type="Pfam" id="PF00071">
    <property type="entry name" value="Ras"/>
    <property type="match status" value="1"/>
</dbReference>
<feature type="non-terminal residue" evidence="1">
    <location>
        <position position="1"/>
    </location>
</feature>
<protein>
    <submittedName>
        <fullName evidence="1">Uncharacterized protein</fullName>
    </submittedName>
</protein>
<dbReference type="Proteomes" id="UP001190700">
    <property type="component" value="Unassembled WGS sequence"/>
</dbReference>
<proteinExistence type="predicted"/>
<name>A0AAE0KZU3_9CHLO</name>
<dbReference type="GO" id="GO:0003924">
    <property type="term" value="F:GTPase activity"/>
    <property type="evidence" value="ECO:0007669"/>
    <property type="project" value="InterPro"/>
</dbReference>